<dbReference type="Pfam" id="PF11185">
    <property type="entry name" value="DUF2971"/>
    <property type="match status" value="1"/>
</dbReference>
<protein>
    <submittedName>
        <fullName evidence="1">DUF2971 domain-containing protein</fullName>
    </submittedName>
</protein>
<dbReference type="EMBL" id="QFQJ01000096">
    <property type="protein sequence ID" value="PZQ86336.1"/>
    <property type="molecule type" value="Genomic_DNA"/>
</dbReference>
<dbReference type="InterPro" id="IPR021352">
    <property type="entry name" value="DUF2971"/>
</dbReference>
<name>A0A2W5R9K0_ACIJO</name>
<reference evidence="1 2" key="1">
    <citation type="submission" date="2017-11" db="EMBL/GenBank/DDBJ databases">
        <title>Infants hospitalized years apart are colonized by the same room-sourced microbial strains.</title>
        <authorList>
            <person name="Brooks B."/>
            <person name="Olm M.R."/>
            <person name="Firek B.A."/>
            <person name="Baker R."/>
            <person name="Thomas B.C."/>
            <person name="Morowitz M.J."/>
            <person name="Banfield J.F."/>
        </authorList>
    </citation>
    <scope>NUCLEOTIDE SEQUENCE [LARGE SCALE GENOMIC DNA]</scope>
    <source>
        <strain evidence="1">S2_003_000_R3_20</strain>
    </source>
</reference>
<sequence length="259" mass="30210">MGFSHLEDFNDPFEGTGLGLYDLDVSLSVAINAFRNRFSRKYCILSLTRTALNPLMWSHYADSYKGMVIGIDTEKAGSENIDQYVIPAQKGEVRYLKTVPKGVNAANIDNLLSIGNSSLLNWQVNENLLKHGFLYKMQEWTYEEEVRIVKNISSANIGYHYSTQREFELNGQLWHRVELLTRPIYTTKIPKEAFVDVTLGLSTYQELKRLQERETQQFNPEKVERLEKLFAWIGLMNLPVYRIERDNQDWALKRKEMTR</sequence>
<proteinExistence type="predicted"/>
<accession>A0A2W5R9K0</accession>
<dbReference type="AlphaFoldDB" id="A0A2W5R9K0"/>
<evidence type="ECO:0000313" key="2">
    <source>
        <dbReference type="Proteomes" id="UP000249282"/>
    </source>
</evidence>
<organism evidence="1 2">
    <name type="scientific">Acinetobacter johnsonii</name>
    <dbReference type="NCBI Taxonomy" id="40214"/>
    <lineage>
        <taxon>Bacteria</taxon>
        <taxon>Pseudomonadati</taxon>
        <taxon>Pseudomonadota</taxon>
        <taxon>Gammaproteobacteria</taxon>
        <taxon>Moraxellales</taxon>
        <taxon>Moraxellaceae</taxon>
        <taxon>Acinetobacter</taxon>
    </lineage>
</organism>
<comment type="caution">
    <text evidence="1">The sequence shown here is derived from an EMBL/GenBank/DDBJ whole genome shotgun (WGS) entry which is preliminary data.</text>
</comment>
<evidence type="ECO:0000313" key="1">
    <source>
        <dbReference type="EMBL" id="PZQ86336.1"/>
    </source>
</evidence>
<dbReference type="Proteomes" id="UP000249282">
    <property type="component" value="Unassembled WGS sequence"/>
</dbReference>
<gene>
    <name evidence="1" type="ORF">DI542_14400</name>
</gene>